<dbReference type="Pfam" id="PF00685">
    <property type="entry name" value="Sulfotransfer_1"/>
    <property type="match status" value="1"/>
</dbReference>
<reference evidence="4" key="1">
    <citation type="submission" date="2022-01" db="EMBL/GenBank/DDBJ databases">
        <authorList>
            <person name="King R."/>
        </authorList>
    </citation>
    <scope>NUCLEOTIDE SEQUENCE</scope>
</reference>
<keyword evidence="2" id="KW-0808">Transferase</keyword>
<evidence type="ECO:0000259" key="3">
    <source>
        <dbReference type="Pfam" id="PF00685"/>
    </source>
</evidence>
<dbReference type="OrthoDB" id="205623at2759"/>
<evidence type="ECO:0000256" key="2">
    <source>
        <dbReference type="ARBA" id="ARBA00022679"/>
    </source>
</evidence>
<comment type="similarity">
    <text evidence="1">Belongs to the sulfotransferase 1 family.</text>
</comment>
<dbReference type="InterPro" id="IPR027417">
    <property type="entry name" value="P-loop_NTPase"/>
</dbReference>
<protein>
    <recommendedName>
        <fullName evidence="3">Sulfotransferase domain-containing protein</fullName>
    </recommendedName>
</protein>
<dbReference type="SUPFAM" id="SSF52540">
    <property type="entry name" value="P-loop containing nucleoside triphosphate hydrolases"/>
    <property type="match status" value="1"/>
</dbReference>
<dbReference type="GO" id="GO:0008146">
    <property type="term" value="F:sulfotransferase activity"/>
    <property type="evidence" value="ECO:0007669"/>
    <property type="project" value="InterPro"/>
</dbReference>
<dbReference type="PANTHER" id="PTHR11783">
    <property type="entry name" value="SULFOTRANSFERASE SULT"/>
    <property type="match status" value="1"/>
</dbReference>
<name>A0A9P0E0K7_NEZVI</name>
<accession>A0A9P0E0K7</accession>
<organism evidence="4 5">
    <name type="scientific">Nezara viridula</name>
    <name type="common">Southern green stink bug</name>
    <name type="synonym">Cimex viridulus</name>
    <dbReference type="NCBI Taxonomy" id="85310"/>
    <lineage>
        <taxon>Eukaryota</taxon>
        <taxon>Metazoa</taxon>
        <taxon>Ecdysozoa</taxon>
        <taxon>Arthropoda</taxon>
        <taxon>Hexapoda</taxon>
        <taxon>Insecta</taxon>
        <taxon>Pterygota</taxon>
        <taxon>Neoptera</taxon>
        <taxon>Paraneoptera</taxon>
        <taxon>Hemiptera</taxon>
        <taxon>Heteroptera</taxon>
        <taxon>Panheteroptera</taxon>
        <taxon>Pentatomomorpha</taxon>
        <taxon>Pentatomoidea</taxon>
        <taxon>Pentatomidae</taxon>
        <taxon>Pentatominae</taxon>
        <taxon>Nezara</taxon>
    </lineage>
</organism>
<dbReference type="AlphaFoldDB" id="A0A9P0E0K7"/>
<sequence length="312" mass="37070">MTVFESEQIIGDSVIMNLQQKCMDNHLVNRKYKNGGCLLPDRFQLFEEQIYNMEVRPDDVWVITFPKCGTTWTQEMVWLLGNNFDFDEARKINIDERFVFLEFSTLSENYPQNTIEKIEKMKSPRFIKSHLPLSLLPKQISVVKPKIIYVYRNPKDAAISFFHHYRFWHQYQGSLQEFLDAFSDDKVMYAPFWDNVLSFWNMRHELNLLFITFEDMKKDLYAVAKRTADFMGVEIKENIKDKFLKHLSFEEMKKNAAVNYEEIQARNRDQSISFIREGLSGGWSKVMNADTIRRFEEKAKRVLAGSDFPYCD</sequence>
<dbReference type="EMBL" id="OV725077">
    <property type="protein sequence ID" value="CAH1390172.1"/>
    <property type="molecule type" value="Genomic_DNA"/>
</dbReference>
<feature type="domain" description="Sulfotransferase" evidence="3">
    <location>
        <begin position="57"/>
        <end position="306"/>
    </location>
</feature>
<evidence type="ECO:0000256" key="1">
    <source>
        <dbReference type="ARBA" id="ARBA00005771"/>
    </source>
</evidence>
<proteinExistence type="inferred from homology"/>
<dbReference type="Gene3D" id="3.40.50.300">
    <property type="entry name" value="P-loop containing nucleotide triphosphate hydrolases"/>
    <property type="match status" value="1"/>
</dbReference>
<keyword evidence="5" id="KW-1185">Reference proteome</keyword>
<dbReference type="InterPro" id="IPR000863">
    <property type="entry name" value="Sulfotransferase_dom"/>
</dbReference>
<evidence type="ECO:0000313" key="4">
    <source>
        <dbReference type="EMBL" id="CAH1390172.1"/>
    </source>
</evidence>
<evidence type="ECO:0000313" key="5">
    <source>
        <dbReference type="Proteomes" id="UP001152798"/>
    </source>
</evidence>
<gene>
    <name evidence="4" type="ORF">NEZAVI_LOCUS1417</name>
</gene>
<dbReference type="Proteomes" id="UP001152798">
    <property type="component" value="Chromosome 1"/>
</dbReference>